<evidence type="ECO:0000313" key="2">
    <source>
        <dbReference type="Proteomes" id="UP000602198"/>
    </source>
</evidence>
<dbReference type="Proteomes" id="UP000602198">
    <property type="component" value="Unassembled WGS sequence"/>
</dbReference>
<accession>A0ABS1MGN5</accession>
<proteinExistence type="predicted"/>
<comment type="caution">
    <text evidence="1">The sequence shown here is derived from an EMBL/GenBank/DDBJ whole genome shotgun (WGS) entry which is preliminary data.</text>
</comment>
<name>A0ABS1MGN5_9NOCA</name>
<dbReference type="EMBL" id="JAERRJ010000020">
    <property type="protein sequence ID" value="MBL1079818.1"/>
    <property type="molecule type" value="Genomic_DNA"/>
</dbReference>
<keyword evidence="2" id="KW-1185">Reference proteome</keyword>
<protein>
    <submittedName>
        <fullName evidence="1">Uncharacterized protein</fullName>
    </submittedName>
</protein>
<sequence>MAVGAGFAVDPVVGHADPEQASAATDRQEQVLETRDGVAVSYVSYLLPLPANAPAHPAACDRVGYLRYRAIDGPADSAGAEHVVIQEQGLGGGAVNSDSVGANTVRSARNMGQHIEFWALARRSSCLDETFGFDYALRSGDYLDAVDYYFNGKVLDGQRFPGFRTNDQLAILDWMGMERVVWDQFEVMRHEVPERAVRQQKYVCTGISLGGLVTGFFADWDFGAAGAGADQCAAFAAQDSMISSDPVMLQHIPVLRDIANALVTPTDAVLQAGLGAGVLPRTLGGIPAIGTEAFMIMRLAGLAAHLDPDAESRLLAHLPREFVIDATLNYLTAPTWTSFATNGADGSGSIRDFRFTNTAMLGMLIDNNSNNFSIEQQGAGALDGGPVMTKSFPNPGEVTELPLFGSFLRISAGNQQRVYPTDRTVLYTWRNYDEVRGVPFTTPNHEVADIRDAARQLATGSPGAYWETYFPNRLVIDIAAGYGGSRSGEMAPLRGRGLARTKPYFVAFAGDSPVQAGMATFFPAPSTAQVVSLPGYAHIDTIGAAAVQNDGQPDYSGQQLALFVRSLG</sequence>
<organism evidence="1 2">
    <name type="scientific">Nocardia acididurans</name>
    <dbReference type="NCBI Taxonomy" id="2802282"/>
    <lineage>
        <taxon>Bacteria</taxon>
        <taxon>Bacillati</taxon>
        <taxon>Actinomycetota</taxon>
        <taxon>Actinomycetes</taxon>
        <taxon>Mycobacteriales</taxon>
        <taxon>Nocardiaceae</taxon>
        <taxon>Nocardia</taxon>
    </lineage>
</organism>
<reference evidence="1 2" key="1">
    <citation type="submission" date="2021-01" db="EMBL/GenBank/DDBJ databases">
        <title>WGS of actinomycetes isolated from Thailand.</title>
        <authorList>
            <person name="Thawai C."/>
        </authorList>
    </citation>
    <scope>NUCLEOTIDE SEQUENCE [LARGE SCALE GENOMIC DNA]</scope>
    <source>
        <strain evidence="1 2">LPG 2</strain>
    </source>
</reference>
<evidence type="ECO:0000313" key="1">
    <source>
        <dbReference type="EMBL" id="MBL1079818.1"/>
    </source>
</evidence>
<gene>
    <name evidence="1" type="ORF">JK358_35990</name>
</gene>